<dbReference type="OrthoDB" id="3552704at2759"/>
<dbReference type="RefSeq" id="XP_018061844.1">
    <property type="nucleotide sequence ID" value="XM_018216369.1"/>
</dbReference>
<dbReference type="Gene3D" id="3.40.390.10">
    <property type="entry name" value="Collagenase (Catalytic Domain)"/>
    <property type="match status" value="1"/>
</dbReference>
<dbReference type="Proteomes" id="UP000070700">
    <property type="component" value="Unassembled WGS sequence"/>
</dbReference>
<proteinExistence type="predicted"/>
<dbReference type="GO" id="GO:0008237">
    <property type="term" value="F:metallopeptidase activity"/>
    <property type="evidence" value="ECO:0007669"/>
    <property type="project" value="InterPro"/>
</dbReference>
<reference evidence="1 2" key="1">
    <citation type="submission" date="2015-10" db="EMBL/GenBank/DDBJ databases">
        <title>Full genome of DAOMC 229536 Phialocephala scopiformis, a fungal endophyte of spruce producing the potent anti-insectan compound rugulosin.</title>
        <authorList>
            <consortium name="DOE Joint Genome Institute"/>
            <person name="Walker A.K."/>
            <person name="Frasz S.L."/>
            <person name="Seifert K.A."/>
            <person name="Miller J.D."/>
            <person name="Mondo S.J."/>
            <person name="Labutti K."/>
            <person name="Lipzen A."/>
            <person name="Dockter R."/>
            <person name="Kennedy M."/>
            <person name="Grigoriev I.V."/>
            <person name="Spatafora J.W."/>
        </authorList>
    </citation>
    <scope>NUCLEOTIDE SEQUENCE [LARGE SCALE GENOMIC DNA]</scope>
    <source>
        <strain evidence="1 2">CBS 120377</strain>
    </source>
</reference>
<evidence type="ECO:0000313" key="2">
    <source>
        <dbReference type="Proteomes" id="UP000070700"/>
    </source>
</evidence>
<sequence>MVLIGWHGSGELIWRLNPAYRTTRLYCDSSWWQTEEYQRDDEGKVTQIKFANGPRYVDPVGFVTRAIPSGGMFDPTLGLCGPDAEDHDLSDAITNRGLNVITFCPSVWKAGHPVTIPQQLADPTRIPPFPIGDLDSLTWTFFHEYTHLVGASIFFPEGVIDVKNNRGGMCYGFPECSFLGGSRLATINADNYVLLALASYLYMYDWSDGTCRIP</sequence>
<dbReference type="InterPro" id="IPR024079">
    <property type="entry name" value="MetalloPept_cat_dom_sf"/>
</dbReference>
<protein>
    <submittedName>
        <fullName evidence="1">Uncharacterized protein</fullName>
    </submittedName>
</protein>
<dbReference type="AlphaFoldDB" id="A0A132B665"/>
<keyword evidence="2" id="KW-1185">Reference proteome</keyword>
<dbReference type="GeneID" id="28826095"/>
<name>A0A132B665_MOLSC</name>
<evidence type="ECO:0000313" key="1">
    <source>
        <dbReference type="EMBL" id="KUJ07489.1"/>
    </source>
</evidence>
<organism evidence="1 2">
    <name type="scientific">Mollisia scopiformis</name>
    <name type="common">Conifer needle endophyte fungus</name>
    <name type="synonym">Phialocephala scopiformis</name>
    <dbReference type="NCBI Taxonomy" id="149040"/>
    <lineage>
        <taxon>Eukaryota</taxon>
        <taxon>Fungi</taxon>
        <taxon>Dikarya</taxon>
        <taxon>Ascomycota</taxon>
        <taxon>Pezizomycotina</taxon>
        <taxon>Leotiomycetes</taxon>
        <taxon>Helotiales</taxon>
        <taxon>Mollisiaceae</taxon>
        <taxon>Mollisia</taxon>
    </lineage>
</organism>
<gene>
    <name evidence="1" type="ORF">LY89DRAFT_691593</name>
</gene>
<accession>A0A132B665</accession>
<dbReference type="InParanoid" id="A0A132B665"/>
<dbReference type="EMBL" id="KQ947439">
    <property type="protein sequence ID" value="KUJ07489.1"/>
    <property type="molecule type" value="Genomic_DNA"/>
</dbReference>
<dbReference type="KEGG" id="psco:LY89DRAFT_691593"/>